<reference evidence="4" key="1">
    <citation type="submission" date="2016-06" db="EMBL/GenBank/DDBJ databases">
        <authorList>
            <person name="Nascimento L."/>
            <person name="Pereira R.V."/>
            <person name="Martins L.F."/>
            <person name="Quaggio R.B."/>
            <person name="Silva A.M."/>
            <person name="Setubal J.C."/>
        </authorList>
    </citation>
    <scope>NUCLEOTIDE SEQUENCE [LARGE SCALE GENOMIC DNA]</scope>
</reference>
<gene>
    <name evidence="3" type="ORF">BAA01_03260</name>
</gene>
<evidence type="ECO:0000313" key="3">
    <source>
        <dbReference type="EMBL" id="OUM88663.1"/>
    </source>
</evidence>
<feature type="domain" description="UPF0033" evidence="2">
    <location>
        <begin position="6"/>
        <end position="74"/>
    </location>
</feature>
<dbReference type="PANTHER" id="PTHR33279:SF6">
    <property type="entry name" value="SULFUR CARRIER PROTEIN YEDF-RELATED"/>
    <property type="match status" value="1"/>
</dbReference>
<dbReference type="CDD" id="cd00291">
    <property type="entry name" value="SirA_YedF_YeeD"/>
    <property type="match status" value="1"/>
</dbReference>
<accession>A0A1Y3PMU0</accession>
<dbReference type="AlphaFoldDB" id="A0A1Y3PMU0"/>
<proteinExistence type="inferred from homology"/>
<sequence>MKRVHLEVIGQVCPFPLVEAEQAMKQLEPDDELVIDFDCTQATDSLPHWAVKNGHEVTLFEQTGDAQWRIAIRKRRA</sequence>
<dbReference type="Gene3D" id="3.30.110.40">
    <property type="entry name" value="TusA-like domain"/>
    <property type="match status" value="1"/>
</dbReference>
<comment type="caution">
    <text evidence="3">The sequence shown here is derived from an EMBL/GenBank/DDBJ whole genome shotgun (WGS) entry which is preliminary data.</text>
</comment>
<dbReference type="PANTHER" id="PTHR33279">
    <property type="entry name" value="SULFUR CARRIER PROTEIN YEDF-RELATED"/>
    <property type="match status" value="1"/>
</dbReference>
<evidence type="ECO:0000256" key="1">
    <source>
        <dbReference type="ARBA" id="ARBA00008984"/>
    </source>
</evidence>
<dbReference type="InterPro" id="IPR036868">
    <property type="entry name" value="TusA-like_sf"/>
</dbReference>
<evidence type="ECO:0000259" key="2">
    <source>
        <dbReference type="Pfam" id="PF01206"/>
    </source>
</evidence>
<comment type="similarity">
    <text evidence="1">Belongs to the sulfur carrier protein TusA family.</text>
</comment>
<protein>
    <submittedName>
        <fullName evidence="3">Oxidoreductase</fullName>
    </submittedName>
</protein>
<organism evidence="3 4">
    <name type="scientific">Bacillus thermozeamaize</name>
    <dbReference type="NCBI Taxonomy" id="230954"/>
    <lineage>
        <taxon>Bacteria</taxon>
        <taxon>Bacillati</taxon>
        <taxon>Bacillota</taxon>
        <taxon>Bacilli</taxon>
        <taxon>Bacillales</taxon>
        <taxon>Bacillaceae</taxon>
        <taxon>Bacillus</taxon>
    </lineage>
</organism>
<dbReference type="InterPro" id="IPR001455">
    <property type="entry name" value="TusA-like"/>
</dbReference>
<dbReference type="SUPFAM" id="SSF64307">
    <property type="entry name" value="SirA-like"/>
    <property type="match status" value="1"/>
</dbReference>
<name>A0A1Y3PMU0_9BACI</name>
<dbReference type="Pfam" id="PF01206">
    <property type="entry name" value="TusA"/>
    <property type="match status" value="1"/>
</dbReference>
<dbReference type="EMBL" id="LZRT01000058">
    <property type="protein sequence ID" value="OUM88663.1"/>
    <property type="molecule type" value="Genomic_DNA"/>
</dbReference>
<evidence type="ECO:0000313" key="4">
    <source>
        <dbReference type="Proteomes" id="UP000196475"/>
    </source>
</evidence>
<dbReference type="Proteomes" id="UP000196475">
    <property type="component" value="Unassembled WGS sequence"/>
</dbReference>